<proteinExistence type="predicted"/>
<comment type="caution">
    <text evidence="2">The sequence shown here is derived from an EMBL/GenBank/DDBJ whole genome shotgun (WGS) entry which is preliminary data.</text>
</comment>
<gene>
    <name evidence="2" type="ORF">TorRG33x02_332040</name>
</gene>
<feature type="region of interest" description="Disordered" evidence="1">
    <location>
        <begin position="1"/>
        <end position="32"/>
    </location>
</feature>
<dbReference type="AlphaFoldDB" id="A0A2P5B5L7"/>
<evidence type="ECO:0000313" key="3">
    <source>
        <dbReference type="Proteomes" id="UP000237000"/>
    </source>
</evidence>
<dbReference type="Proteomes" id="UP000237000">
    <property type="component" value="Unassembled WGS sequence"/>
</dbReference>
<evidence type="ECO:0000313" key="2">
    <source>
        <dbReference type="EMBL" id="PON44070.1"/>
    </source>
</evidence>
<dbReference type="EMBL" id="JXTC01000602">
    <property type="protein sequence ID" value="PON44070.1"/>
    <property type="molecule type" value="Genomic_DNA"/>
</dbReference>
<dbReference type="InParanoid" id="A0A2P5B5L7"/>
<feature type="compositionally biased region" description="Basic and acidic residues" evidence="1">
    <location>
        <begin position="18"/>
        <end position="32"/>
    </location>
</feature>
<feature type="region of interest" description="Disordered" evidence="1">
    <location>
        <begin position="47"/>
        <end position="81"/>
    </location>
</feature>
<name>A0A2P5B5L7_TREOI</name>
<accession>A0A2P5B5L7</accession>
<evidence type="ECO:0000256" key="1">
    <source>
        <dbReference type="SAM" id="MobiDB-lite"/>
    </source>
</evidence>
<feature type="compositionally biased region" description="Basic and acidic residues" evidence="1">
    <location>
        <begin position="69"/>
        <end position="81"/>
    </location>
</feature>
<sequence>MMSTSSVLDIENNQEEYSASHDSETEKEKSIRLDYGPTMLVLGESSGKCKVANDGHSQLTKKTWKRRAREAPRRSKQDVEN</sequence>
<protein>
    <submittedName>
        <fullName evidence="2">Uncharacterized protein</fullName>
    </submittedName>
</protein>
<keyword evidence="3" id="KW-1185">Reference proteome</keyword>
<organism evidence="2 3">
    <name type="scientific">Trema orientale</name>
    <name type="common">Charcoal tree</name>
    <name type="synonym">Celtis orientalis</name>
    <dbReference type="NCBI Taxonomy" id="63057"/>
    <lineage>
        <taxon>Eukaryota</taxon>
        <taxon>Viridiplantae</taxon>
        <taxon>Streptophyta</taxon>
        <taxon>Embryophyta</taxon>
        <taxon>Tracheophyta</taxon>
        <taxon>Spermatophyta</taxon>
        <taxon>Magnoliopsida</taxon>
        <taxon>eudicotyledons</taxon>
        <taxon>Gunneridae</taxon>
        <taxon>Pentapetalae</taxon>
        <taxon>rosids</taxon>
        <taxon>fabids</taxon>
        <taxon>Rosales</taxon>
        <taxon>Cannabaceae</taxon>
        <taxon>Trema</taxon>
    </lineage>
</organism>
<reference evidence="3" key="1">
    <citation type="submission" date="2016-06" db="EMBL/GenBank/DDBJ databases">
        <title>Parallel loss of symbiosis genes in relatives of nitrogen-fixing non-legume Parasponia.</title>
        <authorList>
            <person name="Van Velzen R."/>
            <person name="Holmer R."/>
            <person name="Bu F."/>
            <person name="Rutten L."/>
            <person name="Van Zeijl A."/>
            <person name="Liu W."/>
            <person name="Santuari L."/>
            <person name="Cao Q."/>
            <person name="Sharma T."/>
            <person name="Shen D."/>
            <person name="Roswanjaya Y."/>
            <person name="Wardhani T."/>
            <person name="Kalhor M.S."/>
            <person name="Jansen J."/>
            <person name="Van den Hoogen J."/>
            <person name="Gungor B."/>
            <person name="Hartog M."/>
            <person name="Hontelez J."/>
            <person name="Verver J."/>
            <person name="Yang W.-C."/>
            <person name="Schijlen E."/>
            <person name="Repin R."/>
            <person name="Schilthuizen M."/>
            <person name="Schranz E."/>
            <person name="Heidstra R."/>
            <person name="Miyata K."/>
            <person name="Fedorova E."/>
            <person name="Kohlen W."/>
            <person name="Bisseling T."/>
            <person name="Smit S."/>
            <person name="Geurts R."/>
        </authorList>
    </citation>
    <scope>NUCLEOTIDE SEQUENCE [LARGE SCALE GENOMIC DNA]</scope>
    <source>
        <strain evidence="3">cv. RG33-2</strain>
    </source>
</reference>